<reference evidence="2" key="1">
    <citation type="submission" date="2020-11" db="EMBL/GenBank/DDBJ databases">
        <authorList>
            <person name="Tran Van P."/>
        </authorList>
    </citation>
    <scope>NUCLEOTIDE SEQUENCE</scope>
</reference>
<dbReference type="GO" id="GO:0043065">
    <property type="term" value="P:positive regulation of apoptotic process"/>
    <property type="evidence" value="ECO:0007669"/>
    <property type="project" value="TreeGrafter"/>
</dbReference>
<dbReference type="PANTHER" id="PTHR15093:SF1">
    <property type="entry name" value="PRKC APOPTOSIS WT1 REGULATOR PROTEIN"/>
    <property type="match status" value="1"/>
</dbReference>
<name>A0A7R8ZLG0_9CRUS</name>
<dbReference type="OrthoDB" id="6286739at2759"/>
<feature type="region of interest" description="Disordered" evidence="1">
    <location>
        <begin position="1"/>
        <end position="150"/>
    </location>
</feature>
<dbReference type="AlphaFoldDB" id="A0A7R8ZLG0"/>
<dbReference type="EMBL" id="OB660243">
    <property type="protein sequence ID" value="CAD7223714.1"/>
    <property type="molecule type" value="Genomic_DNA"/>
</dbReference>
<gene>
    <name evidence="2" type="ORF">CTOB1V02_LOCUS1694</name>
</gene>
<feature type="compositionally biased region" description="Polar residues" evidence="1">
    <location>
        <begin position="184"/>
        <end position="194"/>
    </location>
</feature>
<evidence type="ECO:0000313" key="2">
    <source>
        <dbReference type="EMBL" id="CAD7223714.1"/>
    </source>
</evidence>
<dbReference type="InterPro" id="IPR026117">
    <property type="entry name" value="Par-4"/>
</dbReference>
<dbReference type="PANTHER" id="PTHR15093">
    <property type="entry name" value="PROSTATE APOPTOSIS RESPONSE PROTEIN PAR-4"/>
    <property type="match status" value="1"/>
</dbReference>
<feature type="compositionally biased region" description="Basic residues" evidence="1">
    <location>
        <begin position="20"/>
        <end position="31"/>
    </location>
</feature>
<dbReference type="GO" id="GO:0005737">
    <property type="term" value="C:cytoplasm"/>
    <property type="evidence" value="ECO:0007669"/>
    <property type="project" value="TreeGrafter"/>
</dbReference>
<proteinExistence type="predicted"/>
<evidence type="ECO:0000256" key="1">
    <source>
        <dbReference type="SAM" id="MobiDB-lite"/>
    </source>
</evidence>
<feature type="compositionally biased region" description="Basic residues" evidence="1">
    <location>
        <begin position="82"/>
        <end position="105"/>
    </location>
</feature>
<feature type="compositionally biased region" description="Basic and acidic residues" evidence="1">
    <location>
        <begin position="195"/>
        <end position="213"/>
    </location>
</feature>
<dbReference type="GO" id="GO:0006915">
    <property type="term" value="P:apoptotic process"/>
    <property type="evidence" value="ECO:0007669"/>
    <property type="project" value="InterPro"/>
</dbReference>
<sequence length="318" mass="34410">MASSSVSQEDIDNDFELSSRRSRVRAARAHKITPPAGRFGESGAVGDDEGGDTSHSTDLHPQFNDLDLSPKPAARLKEKRNVRPTHLNKGKVQRDRRKLREKRRSTGVVHLPSTESTGGSTGEDELDDDEHAPSQHPVTGSGDHGGGETVLDTVPVLQYQISSETRRNTLQNEVIAAPTACASLPSNVPSTTNQSEERREFMSGRGGSGREDRDADEEDNSTLAGVDDRENGCFDLDSQDGASPPPPHSTKTEINDVQSKLVKAEEENRRLLSLLAEKDGHIAVLESQVGSLVQKLARSGISSDLAKLAERGEKEARP</sequence>
<feature type="region of interest" description="Disordered" evidence="1">
    <location>
        <begin position="183"/>
        <end position="253"/>
    </location>
</feature>
<protein>
    <submittedName>
        <fullName evidence="2">Uncharacterized protein</fullName>
    </submittedName>
</protein>
<organism evidence="2">
    <name type="scientific">Cyprideis torosa</name>
    <dbReference type="NCBI Taxonomy" id="163714"/>
    <lineage>
        <taxon>Eukaryota</taxon>
        <taxon>Metazoa</taxon>
        <taxon>Ecdysozoa</taxon>
        <taxon>Arthropoda</taxon>
        <taxon>Crustacea</taxon>
        <taxon>Oligostraca</taxon>
        <taxon>Ostracoda</taxon>
        <taxon>Podocopa</taxon>
        <taxon>Podocopida</taxon>
        <taxon>Cytherocopina</taxon>
        <taxon>Cytheroidea</taxon>
        <taxon>Cytherideidae</taxon>
        <taxon>Cyprideis</taxon>
    </lineage>
</organism>
<accession>A0A7R8ZLG0</accession>